<reference evidence="3 4" key="1">
    <citation type="submission" date="2020-11" db="EMBL/GenBank/DDBJ databases">
        <authorList>
            <person name="Wallbank WR R."/>
            <person name="Pardo Diaz C."/>
            <person name="Kozak K."/>
            <person name="Martin S."/>
            <person name="Jiggins C."/>
            <person name="Moest M."/>
            <person name="Warren A I."/>
            <person name="Generalovic N T."/>
            <person name="Byers J.R.P. K."/>
            <person name="Montejo-Kovacevich G."/>
            <person name="Yen C E."/>
        </authorList>
    </citation>
    <scope>NUCLEOTIDE SEQUENCE [LARGE SCALE GENOMIC DNA]</scope>
</reference>
<organism evidence="3 4">
    <name type="scientific">Hermetia illucens</name>
    <name type="common">Black soldier fly</name>
    <dbReference type="NCBI Taxonomy" id="343691"/>
    <lineage>
        <taxon>Eukaryota</taxon>
        <taxon>Metazoa</taxon>
        <taxon>Ecdysozoa</taxon>
        <taxon>Arthropoda</taxon>
        <taxon>Hexapoda</taxon>
        <taxon>Insecta</taxon>
        <taxon>Pterygota</taxon>
        <taxon>Neoptera</taxon>
        <taxon>Endopterygota</taxon>
        <taxon>Diptera</taxon>
        <taxon>Brachycera</taxon>
        <taxon>Stratiomyomorpha</taxon>
        <taxon>Stratiomyidae</taxon>
        <taxon>Hermetiinae</taxon>
        <taxon>Hermetia</taxon>
    </lineage>
</organism>
<keyword evidence="4" id="KW-1185">Reference proteome</keyword>
<evidence type="ECO:0000256" key="2">
    <source>
        <dbReference type="SAM" id="MobiDB-lite"/>
    </source>
</evidence>
<dbReference type="InterPro" id="IPR019309">
    <property type="entry name" value="WASHC3"/>
</dbReference>
<feature type="region of interest" description="Disordered" evidence="2">
    <location>
        <begin position="166"/>
        <end position="188"/>
    </location>
</feature>
<dbReference type="GO" id="GO:0006887">
    <property type="term" value="P:exocytosis"/>
    <property type="evidence" value="ECO:0007669"/>
    <property type="project" value="TreeGrafter"/>
</dbReference>
<dbReference type="OrthoDB" id="268027at2759"/>
<dbReference type="FunCoup" id="A0A7R8UGC3">
    <property type="interactions" value="1033"/>
</dbReference>
<comment type="similarity">
    <text evidence="1">Belongs to the CCDC53 family.</text>
</comment>
<dbReference type="PANTHER" id="PTHR13015">
    <property type="entry name" value="PROTEIN AD-016-RELATED"/>
    <property type="match status" value="1"/>
</dbReference>
<feature type="compositionally biased region" description="Polar residues" evidence="2">
    <location>
        <begin position="115"/>
        <end position="132"/>
    </location>
</feature>
<feature type="compositionally biased region" description="Basic and acidic residues" evidence="2">
    <location>
        <begin position="172"/>
        <end position="188"/>
    </location>
</feature>
<dbReference type="EMBL" id="LR899009">
    <property type="protein sequence ID" value="CAD7080064.1"/>
    <property type="molecule type" value="Genomic_DNA"/>
</dbReference>
<dbReference type="GO" id="GO:0071203">
    <property type="term" value="C:WASH complex"/>
    <property type="evidence" value="ECO:0007669"/>
    <property type="project" value="InterPro"/>
</dbReference>
<name>A0A7R8UGC3_HERIL</name>
<gene>
    <name evidence="3" type="ORF">HERILL_LOCUS3240</name>
</gene>
<dbReference type="Gene3D" id="1.20.5.110">
    <property type="match status" value="1"/>
</dbReference>
<dbReference type="GO" id="GO:0030041">
    <property type="term" value="P:actin filament polymerization"/>
    <property type="evidence" value="ECO:0007669"/>
    <property type="project" value="TreeGrafter"/>
</dbReference>
<accession>A0A7R8UGC3</accession>
<evidence type="ECO:0000256" key="1">
    <source>
        <dbReference type="ARBA" id="ARBA00006290"/>
    </source>
</evidence>
<dbReference type="Proteomes" id="UP000594454">
    <property type="component" value="Chromosome 1"/>
</dbReference>
<dbReference type="Pfam" id="PF10152">
    <property type="entry name" value="CCDC53"/>
    <property type="match status" value="1"/>
</dbReference>
<dbReference type="OMA" id="GCETKFV"/>
<dbReference type="AlphaFoldDB" id="A0A7R8UGC3"/>
<evidence type="ECO:0000313" key="3">
    <source>
        <dbReference type="EMBL" id="CAD7080064.1"/>
    </source>
</evidence>
<dbReference type="InParanoid" id="A0A7R8UGC3"/>
<evidence type="ECO:0008006" key="5">
    <source>
        <dbReference type="Google" id="ProtNLM"/>
    </source>
</evidence>
<dbReference type="PANTHER" id="PTHR13015:SF0">
    <property type="entry name" value="WASH COMPLEX SUBUNIT 3"/>
    <property type="match status" value="1"/>
</dbReference>
<protein>
    <recommendedName>
        <fullName evidence="5">WASH complex subunit 3</fullName>
    </recommendedName>
</protein>
<proteinExistence type="inferred from homology"/>
<sequence length="188" mass="20878">MEIDNLPILGTTVDKSQVPPIHQKRILAFVNHFITSTCKFLNDFILSCENKFIDIERKIQRVEASLIIIESKIASIPNLDQTQSPAKQNEKEIPQPEESSATDGVHEAVEGTDSPADNQETTAESEDQVQGVTASNDARYRKYFKMILFGVPPGAVKMKMAAEGYDPDILDTPDKILPDGIQHEPAEE</sequence>
<feature type="region of interest" description="Disordered" evidence="2">
    <location>
        <begin position="79"/>
        <end position="132"/>
    </location>
</feature>
<evidence type="ECO:0000313" key="4">
    <source>
        <dbReference type="Proteomes" id="UP000594454"/>
    </source>
</evidence>